<accession>A0A9D1JUQ2</accession>
<evidence type="ECO:0000256" key="1">
    <source>
        <dbReference type="ARBA" id="ARBA00022737"/>
    </source>
</evidence>
<dbReference type="AlphaFoldDB" id="A0A9D1JUQ2"/>
<dbReference type="PROSITE" id="PS51272">
    <property type="entry name" value="SLH"/>
    <property type="match status" value="1"/>
</dbReference>
<dbReference type="Proteomes" id="UP000886741">
    <property type="component" value="Unassembled WGS sequence"/>
</dbReference>
<evidence type="ECO:0000313" key="4">
    <source>
        <dbReference type="EMBL" id="HIS65484.1"/>
    </source>
</evidence>
<evidence type="ECO:0000256" key="2">
    <source>
        <dbReference type="SAM" id="SignalP"/>
    </source>
</evidence>
<dbReference type="InterPro" id="IPR001119">
    <property type="entry name" value="SLH_dom"/>
</dbReference>
<protein>
    <recommendedName>
        <fullName evidence="3">SLH domain-containing protein</fullName>
    </recommendedName>
</protein>
<feature type="signal peptide" evidence="2">
    <location>
        <begin position="1"/>
        <end position="20"/>
    </location>
</feature>
<feature type="chain" id="PRO_5039216864" description="SLH domain-containing protein" evidence="2">
    <location>
        <begin position="21"/>
        <end position="624"/>
    </location>
</feature>
<dbReference type="EMBL" id="DVJJ01000137">
    <property type="protein sequence ID" value="HIS65484.1"/>
    <property type="molecule type" value="Genomic_DNA"/>
</dbReference>
<keyword evidence="1" id="KW-0677">Repeat</keyword>
<name>A0A9D1JUQ2_9FIRM</name>
<proteinExistence type="predicted"/>
<reference evidence="4" key="2">
    <citation type="journal article" date="2021" name="PeerJ">
        <title>Extensive microbial diversity within the chicken gut microbiome revealed by metagenomics and culture.</title>
        <authorList>
            <person name="Gilroy R."/>
            <person name="Ravi A."/>
            <person name="Getino M."/>
            <person name="Pursley I."/>
            <person name="Horton D.L."/>
            <person name="Alikhan N.F."/>
            <person name="Baker D."/>
            <person name="Gharbi K."/>
            <person name="Hall N."/>
            <person name="Watson M."/>
            <person name="Adriaenssens E.M."/>
            <person name="Foster-Nyarko E."/>
            <person name="Jarju S."/>
            <person name="Secka A."/>
            <person name="Antonio M."/>
            <person name="Oren A."/>
            <person name="Chaudhuri R.R."/>
            <person name="La Ragione R."/>
            <person name="Hildebrand F."/>
            <person name="Pallen M.J."/>
        </authorList>
    </citation>
    <scope>NUCLEOTIDE SEQUENCE</scope>
    <source>
        <strain evidence="4">ChiBcec16-1751</strain>
    </source>
</reference>
<sequence length="624" mass="68330">MKRRGIVLALAAALTLTVSAAAYQVPNLETRITEPYYGLNTDPQDQAEFLHALGLFRGTEEGYALDRSMTRSEAAVMLVRLLGQEDAALTQSPSHPFTDVPQWASPYVGWLWTNGLTKGASATTFGSSNSVTAKQYLMFLSRALYGPDVADDYWEAGWGFDLTALQQSLDQAGFLRRDAVSLSVLALSGYTDTGDTLAARLLKEGAISEDDFCAAAPKVYVSDWGTTEDGRLLRDTAGVTLYSTEQGMRYIYRSGDSSNSYVLATRQQDGQAELCAVDYFTLELAAPPASLPLTEGQQIEYYAGTGGDYLVMKAGGTEPTALLYYNGSAVQQLLELTPFCTGMSVPYCSWRTWDGGLLLTLEDYETTARHSWLLDGPTVQALPALDGQDVVDVLGDSVIVRCITDETAVLQQLAIPSMEVLARFELPCTEAPPFPGESGKTQLLRWMIADKTDGYYWGDAGLYRLENGVLRCLQERCVRDLLVLDEGGMYVLTYTPDYPTNLGPFAAQSSHPGNEILYRSPSGTWETVLSADTGHGIGITSLLEPDESGNVGFRCAKPNRYTDDFFDYRLVRSGVAPSIRVESVFLVYPETVVPIEQVPNYQEILGQKEQQRLNDLGLGIVETP</sequence>
<keyword evidence="2" id="KW-0732">Signal</keyword>
<comment type="caution">
    <text evidence="4">The sequence shown here is derived from an EMBL/GenBank/DDBJ whole genome shotgun (WGS) entry which is preliminary data.</text>
</comment>
<organism evidence="4 5">
    <name type="scientific">Candidatus Avoscillospira avistercoris</name>
    <dbReference type="NCBI Taxonomy" id="2840707"/>
    <lineage>
        <taxon>Bacteria</taxon>
        <taxon>Bacillati</taxon>
        <taxon>Bacillota</taxon>
        <taxon>Clostridia</taxon>
        <taxon>Eubacteriales</taxon>
        <taxon>Oscillospiraceae</taxon>
        <taxon>Oscillospiraceae incertae sedis</taxon>
        <taxon>Candidatus Avoscillospira</taxon>
    </lineage>
</organism>
<evidence type="ECO:0000313" key="5">
    <source>
        <dbReference type="Proteomes" id="UP000886741"/>
    </source>
</evidence>
<reference evidence="4" key="1">
    <citation type="submission" date="2020-10" db="EMBL/GenBank/DDBJ databases">
        <authorList>
            <person name="Gilroy R."/>
        </authorList>
    </citation>
    <scope>NUCLEOTIDE SEQUENCE</scope>
    <source>
        <strain evidence="4">ChiBcec16-1751</strain>
    </source>
</reference>
<evidence type="ECO:0000259" key="3">
    <source>
        <dbReference type="PROSITE" id="PS51272"/>
    </source>
</evidence>
<feature type="domain" description="SLH" evidence="3">
    <location>
        <begin position="91"/>
        <end position="154"/>
    </location>
</feature>
<gene>
    <name evidence="4" type="ORF">IAA83_08970</name>
</gene>